<dbReference type="EMBL" id="VDEP01000337">
    <property type="protein sequence ID" value="KAA1102691.1"/>
    <property type="molecule type" value="Genomic_DNA"/>
</dbReference>
<reference evidence="2 3" key="1">
    <citation type="submission" date="2019-05" db="EMBL/GenBank/DDBJ databases">
        <title>Emergence of the Ug99 lineage of the wheat stem rust pathogen through somatic hybridization.</title>
        <authorList>
            <person name="Li F."/>
            <person name="Upadhyaya N.M."/>
            <person name="Sperschneider J."/>
            <person name="Matny O."/>
            <person name="Nguyen-Phuc H."/>
            <person name="Mago R."/>
            <person name="Raley C."/>
            <person name="Miller M.E."/>
            <person name="Silverstein K.A.T."/>
            <person name="Henningsen E."/>
            <person name="Hirsch C.D."/>
            <person name="Visser B."/>
            <person name="Pretorius Z.A."/>
            <person name="Steffenson B.J."/>
            <person name="Schwessinger B."/>
            <person name="Dodds P.N."/>
            <person name="Figueroa M."/>
        </authorList>
    </citation>
    <scope>NUCLEOTIDE SEQUENCE [LARGE SCALE GENOMIC DNA]</scope>
    <source>
        <strain evidence="2 3">Ug99</strain>
    </source>
</reference>
<proteinExistence type="predicted"/>
<evidence type="ECO:0000313" key="3">
    <source>
        <dbReference type="Proteomes" id="UP000325313"/>
    </source>
</evidence>
<protein>
    <submittedName>
        <fullName evidence="2">Uncharacterized protein</fullName>
    </submittedName>
</protein>
<dbReference type="Proteomes" id="UP000325313">
    <property type="component" value="Unassembled WGS sequence"/>
</dbReference>
<organism evidence="2 3">
    <name type="scientific">Puccinia graminis f. sp. tritici</name>
    <dbReference type="NCBI Taxonomy" id="56615"/>
    <lineage>
        <taxon>Eukaryota</taxon>
        <taxon>Fungi</taxon>
        <taxon>Dikarya</taxon>
        <taxon>Basidiomycota</taxon>
        <taxon>Pucciniomycotina</taxon>
        <taxon>Pucciniomycetes</taxon>
        <taxon>Pucciniales</taxon>
        <taxon>Pucciniaceae</taxon>
        <taxon>Puccinia</taxon>
    </lineage>
</organism>
<evidence type="ECO:0000313" key="2">
    <source>
        <dbReference type="EMBL" id="KAA1102691.1"/>
    </source>
</evidence>
<feature type="region of interest" description="Disordered" evidence="1">
    <location>
        <begin position="240"/>
        <end position="277"/>
    </location>
</feature>
<comment type="caution">
    <text evidence="2">The sequence shown here is derived from an EMBL/GenBank/DDBJ whole genome shotgun (WGS) entry which is preliminary data.</text>
</comment>
<sequence>MWAKMGQKAPPSPTKLPWATPEAFHSLVTTIIAVIKPQEPSRNSPVITQHPKSTILSAPNCPVSTKKILKTPLDYYYATFSILDYERKNQNGITFLLRGKNYQAKNSYSLPRTTLTCTKKKISKNKLVSETSSAISDQRTPSLDKSATKKEVRLLIDYSLLFFQNAKQKPFSHFCLSVSTFETGVIRTERASPTPSVDTDNDSVDKTTKGQTVPNYEAPSQLRHDLAAAKELQARVENLQMTTLTRKELAAPTQGKSTKTKDDPPPNTEKDTPMDVDEIESECSEATPKRPSTPEIRILTKEEQIRLRVREHVSLWKQCQLATREGPTAKLRALLTTAQESQKTLQKLIDNDEIESYVKGWNPWDEKKIHFPSPPKKNLMKFKKNEPGKRQSSSSMNFSDPVKWKKATDLLQIAAGLYQNLQ</sequence>
<evidence type="ECO:0000256" key="1">
    <source>
        <dbReference type="SAM" id="MobiDB-lite"/>
    </source>
</evidence>
<gene>
    <name evidence="2" type="ORF">PGTUg99_031684</name>
</gene>
<feature type="compositionally biased region" description="Basic and acidic residues" evidence="1">
    <location>
        <begin position="259"/>
        <end position="273"/>
    </location>
</feature>
<feature type="region of interest" description="Disordered" evidence="1">
    <location>
        <begin position="189"/>
        <end position="222"/>
    </location>
</feature>
<feature type="region of interest" description="Disordered" evidence="1">
    <location>
        <begin position="368"/>
        <end position="400"/>
    </location>
</feature>
<name>A0A5B0PNC2_PUCGR</name>
<dbReference type="AlphaFoldDB" id="A0A5B0PNC2"/>
<accession>A0A5B0PNC2</accession>